<evidence type="ECO:0000313" key="3">
    <source>
        <dbReference type="EMBL" id="PCI29599.1"/>
    </source>
</evidence>
<keyword evidence="3" id="KW-0645">Protease</keyword>
<feature type="transmembrane region" description="Helical" evidence="1">
    <location>
        <begin position="178"/>
        <end position="197"/>
    </location>
</feature>
<evidence type="ECO:0000256" key="1">
    <source>
        <dbReference type="SAM" id="Phobius"/>
    </source>
</evidence>
<organism evidence="3 4">
    <name type="scientific">SAR324 cluster bacterium</name>
    <dbReference type="NCBI Taxonomy" id="2024889"/>
    <lineage>
        <taxon>Bacteria</taxon>
        <taxon>Deltaproteobacteria</taxon>
        <taxon>SAR324 cluster</taxon>
    </lineage>
</organism>
<keyword evidence="3" id="KW-0378">Hydrolase</keyword>
<reference evidence="4" key="1">
    <citation type="submission" date="2017-08" db="EMBL/GenBank/DDBJ databases">
        <title>A dynamic microbial community with high functional redundancy inhabits the cold, oxic subseafloor aquifer.</title>
        <authorList>
            <person name="Tully B.J."/>
            <person name="Wheat C.G."/>
            <person name="Glazer B.T."/>
            <person name="Huber J.A."/>
        </authorList>
    </citation>
    <scope>NUCLEOTIDE SEQUENCE [LARGE SCALE GENOMIC DNA]</scope>
</reference>
<dbReference type="Proteomes" id="UP000218113">
    <property type="component" value="Unassembled WGS sequence"/>
</dbReference>
<dbReference type="InterPro" id="IPR003675">
    <property type="entry name" value="Rce1/LyrA-like_dom"/>
</dbReference>
<evidence type="ECO:0000259" key="2">
    <source>
        <dbReference type="Pfam" id="PF02517"/>
    </source>
</evidence>
<accession>A0A2A4T8H3</accession>
<dbReference type="GO" id="GO:0008237">
    <property type="term" value="F:metallopeptidase activity"/>
    <property type="evidence" value="ECO:0007669"/>
    <property type="project" value="UniProtKB-KW"/>
</dbReference>
<proteinExistence type="predicted"/>
<feature type="transmembrane region" description="Helical" evidence="1">
    <location>
        <begin position="65"/>
        <end position="91"/>
    </location>
</feature>
<feature type="transmembrane region" description="Helical" evidence="1">
    <location>
        <begin position="103"/>
        <end position="131"/>
    </location>
</feature>
<sequence>MVPQENKRKQSSLMSFSSYFKDSSHRFYGAVTALVMLTLYELLLVMGSPSGISIRNAPDAWFRTLLFYVGASPHQMIFILITFSLIAIVVFHDSTFVWRSKIFLGILAESIFLALISGFLIQSIIAQLLFMTGGITHSVLGDLALSIGAGLFEELFFRVFLTTLLIWIGSRFIRVKGLAALLAILIASFLFSASHYIGSAGDPLELYSFLFRFLAGIWFTSIYAVRGFAIVSLTHAFYDIFVLLF</sequence>
<dbReference type="EMBL" id="NVSR01000012">
    <property type="protein sequence ID" value="PCI29599.1"/>
    <property type="molecule type" value="Genomic_DNA"/>
</dbReference>
<keyword evidence="3" id="KW-0482">Metalloprotease</keyword>
<dbReference type="Pfam" id="PF02517">
    <property type="entry name" value="Rce1-like"/>
    <property type="match status" value="1"/>
</dbReference>
<gene>
    <name evidence="3" type="ORF">COB67_03745</name>
</gene>
<feature type="domain" description="CAAX prenyl protease 2/Lysostaphin resistance protein A-like" evidence="2">
    <location>
        <begin position="143"/>
        <end position="240"/>
    </location>
</feature>
<feature type="transmembrane region" description="Helical" evidence="1">
    <location>
        <begin position="143"/>
        <end position="166"/>
    </location>
</feature>
<keyword evidence="1" id="KW-0812">Transmembrane</keyword>
<feature type="transmembrane region" description="Helical" evidence="1">
    <location>
        <begin position="217"/>
        <end position="244"/>
    </location>
</feature>
<keyword evidence="1" id="KW-0472">Membrane</keyword>
<dbReference type="AlphaFoldDB" id="A0A2A4T8H3"/>
<evidence type="ECO:0000313" key="4">
    <source>
        <dbReference type="Proteomes" id="UP000218113"/>
    </source>
</evidence>
<name>A0A2A4T8H3_9DELT</name>
<dbReference type="GO" id="GO:0006508">
    <property type="term" value="P:proteolysis"/>
    <property type="evidence" value="ECO:0007669"/>
    <property type="project" value="UniProtKB-KW"/>
</dbReference>
<dbReference type="GO" id="GO:0080120">
    <property type="term" value="P:CAAX-box protein maturation"/>
    <property type="evidence" value="ECO:0007669"/>
    <property type="project" value="UniProtKB-ARBA"/>
</dbReference>
<protein>
    <submittedName>
        <fullName evidence="3">CPBP family intramembrane metalloprotease</fullName>
    </submittedName>
</protein>
<feature type="transmembrane region" description="Helical" evidence="1">
    <location>
        <begin position="27"/>
        <end position="45"/>
    </location>
</feature>
<dbReference type="GO" id="GO:0004175">
    <property type="term" value="F:endopeptidase activity"/>
    <property type="evidence" value="ECO:0007669"/>
    <property type="project" value="UniProtKB-ARBA"/>
</dbReference>
<comment type="caution">
    <text evidence="3">The sequence shown here is derived from an EMBL/GenBank/DDBJ whole genome shotgun (WGS) entry which is preliminary data.</text>
</comment>
<keyword evidence="1" id="KW-1133">Transmembrane helix</keyword>